<reference evidence="3" key="1">
    <citation type="submission" date="2022-10" db="EMBL/GenBank/DDBJ databases">
        <title>Tapping the CABI collections for fungal endophytes: first genome assemblies for Collariella, Neodidymelliopsis, Ascochyta clinopodiicola, Didymella pomorum, Didymosphaeria variabile, Neocosmospora piperis and Neocucurbitaria cava.</title>
        <authorList>
            <person name="Hill R."/>
        </authorList>
    </citation>
    <scope>NUCLEOTIDE SEQUENCE</scope>
    <source>
        <strain evidence="3">IMI 356814</strain>
    </source>
</reference>
<dbReference type="Proteomes" id="UP001140560">
    <property type="component" value="Unassembled WGS sequence"/>
</dbReference>
<feature type="region of interest" description="Disordered" evidence="1">
    <location>
        <begin position="136"/>
        <end position="156"/>
    </location>
</feature>
<name>A0A9W8Y518_9PLEO</name>
<dbReference type="EMBL" id="JAPEUY010000012">
    <property type="protein sequence ID" value="KAJ4367601.1"/>
    <property type="molecule type" value="Genomic_DNA"/>
</dbReference>
<keyword evidence="4" id="KW-1185">Reference proteome</keyword>
<comment type="caution">
    <text evidence="3">The sequence shown here is derived from an EMBL/GenBank/DDBJ whole genome shotgun (WGS) entry which is preliminary data.</text>
</comment>
<gene>
    <name evidence="3" type="ORF">N0V83_007186</name>
</gene>
<evidence type="ECO:0000256" key="2">
    <source>
        <dbReference type="SAM" id="SignalP"/>
    </source>
</evidence>
<keyword evidence="2" id="KW-0732">Signal</keyword>
<dbReference type="AlphaFoldDB" id="A0A9W8Y518"/>
<feature type="signal peptide" evidence="2">
    <location>
        <begin position="1"/>
        <end position="18"/>
    </location>
</feature>
<evidence type="ECO:0000313" key="3">
    <source>
        <dbReference type="EMBL" id="KAJ4367601.1"/>
    </source>
</evidence>
<accession>A0A9W8Y518</accession>
<protein>
    <submittedName>
        <fullName evidence="3">Uncharacterized protein</fullName>
    </submittedName>
</protein>
<evidence type="ECO:0000313" key="4">
    <source>
        <dbReference type="Proteomes" id="UP001140560"/>
    </source>
</evidence>
<organism evidence="3 4">
    <name type="scientific">Neocucurbitaria cava</name>
    <dbReference type="NCBI Taxonomy" id="798079"/>
    <lineage>
        <taxon>Eukaryota</taxon>
        <taxon>Fungi</taxon>
        <taxon>Dikarya</taxon>
        <taxon>Ascomycota</taxon>
        <taxon>Pezizomycotina</taxon>
        <taxon>Dothideomycetes</taxon>
        <taxon>Pleosporomycetidae</taxon>
        <taxon>Pleosporales</taxon>
        <taxon>Pleosporineae</taxon>
        <taxon>Cucurbitariaceae</taxon>
        <taxon>Neocucurbitaria</taxon>
    </lineage>
</organism>
<proteinExistence type="predicted"/>
<evidence type="ECO:0000256" key="1">
    <source>
        <dbReference type="SAM" id="MobiDB-lite"/>
    </source>
</evidence>
<dbReference type="OrthoDB" id="3726190at2759"/>
<feature type="chain" id="PRO_5040959603" evidence="2">
    <location>
        <begin position="19"/>
        <end position="156"/>
    </location>
</feature>
<sequence length="156" mass="17118">MRLLTMILLLVFALGVLAIPLEATPSHDLALEIPTITNFDDDFAPVNGTVDNNAGGSRATCGKYKFDDEWVQDFPSQVWAGRPRDQQICHSFNYEFTNAKKKNTPGKMVAAKVDLGWLLVNLPKAIPKRGWAGMDGTIGRTRTSRSKAGGAMRPIN</sequence>